<protein>
    <submittedName>
        <fullName evidence="1">Uncharacterized protein</fullName>
    </submittedName>
</protein>
<dbReference type="Gramene" id="MELO3C032726.2.1">
    <property type="protein sequence ID" value="MELO3C032726.2.1"/>
    <property type="gene ID" value="MELO3C032726.2"/>
</dbReference>
<evidence type="ECO:0000313" key="1">
    <source>
        <dbReference type="EnsemblPlants" id="MELO3C032726.2.1"/>
    </source>
</evidence>
<name>A0A9I9EEP8_CUCME</name>
<dbReference type="AlphaFoldDB" id="A0A9I9EEP8"/>
<dbReference type="EnsemblPlants" id="MELO3C032726.2.1">
    <property type="protein sequence ID" value="MELO3C032726.2.1"/>
    <property type="gene ID" value="MELO3C032726.2"/>
</dbReference>
<sequence>MDQVLFYGFMNCESKDLKKYMVSSCSPINPSPPSIIIVPSSSAIRNLFPESSFPSHLSSFFHQSLNFCNGFLHKLLFCVLLLIKFLDKMFALSDSYWVFFYLIF</sequence>
<accession>A0A9I9EEP8</accession>
<organism evidence="1">
    <name type="scientific">Cucumis melo</name>
    <name type="common">Muskmelon</name>
    <dbReference type="NCBI Taxonomy" id="3656"/>
    <lineage>
        <taxon>Eukaryota</taxon>
        <taxon>Viridiplantae</taxon>
        <taxon>Streptophyta</taxon>
        <taxon>Embryophyta</taxon>
        <taxon>Tracheophyta</taxon>
        <taxon>Spermatophyta</taxon>
        <taxon>Magnoliopsida</taxon>
        <taxon>eudicotyledons</taxon>
        <taxon>Gunneridae</taxon>
        <taxon>Pentapetalae</taxon>
        <taxon>rosids</taxon>
        <taxon>fabids</taxon>
        <taxon>Cucurbitales</taxon>
        <taxon>Cucurbitaceae</taxon>
        <taxon>Benincaseae</taxon>
        <taxon>Cucumis</taxon>
    </lineage>
</organism>
<reference evidence="1" key="1">
    <citation type="submission" date="2023-03" db="UniProtKB">
        <authorList>
            <consortium name="EnsemblPlants"/>
        </authorList>
    </citation>
    <scope>IDENTIFICATION</scope>
</reference>
<proteinExistence type="predicted"/>